<reference evidence="1" key="1">
    <citation type="submission" date="2021-06" db="EMBL/GenBank/DDBJ databases">
        <authorList>
            <person name="Kallberg Y."/>
            <person name="Tangrot J."/>
            <person name="Rosling A."/>
        </authorList>
    </citation>
    <scope>NUCLEOTIDE SEQUENCE</scope>
    <source>
        <strain evidence="1">FL966</strain>
    </source>
</reference>
<sequence length="49" mass="5584">MSTDNDNKENELNVIDLAKNYDWSATCLGPMDSWEPSFRTVVADTEFGR</sequence>
<gene>
    <name evidence="1" type="ORF">CPELLU_LOCUS1203</name>
</gene>
<dbReference type="AlphaFoldDB" id="A0A9N8Z784"/>
<evidence type="ECO:0000313" key="1">
    <source>
        <dbReference type="EMBL" id="CAG8473882.1"/>
    </source>
</evidence>
<proteinExistence type="predicted"/>
<organism evidence="1 2">
    <name type="scientific">Cetraspora pellucida</name>
    <dbReference type="NCBI Taxonomy" id="1433469"/>
    <lineage>
        <taxon>Eukaryota</taxon>
        <taxon>Fungi</taxon>
        <taxon>Fungi incertae sedis</taxon>
        <taxon>Mucoromycota</taxon>
        <taxon>Glomeromycotina</taxon>
        <taxon>Glomeromycetes</taxon>
        <taxon>Diversisporales</taxon>
        <taxon>Gigasporaceae</taxon>
        <taxon>Cetraspora</taxon>
    </lineage>
</organism>
<comment type="caution">
    <text evidence="1">The sequence shown here is derived from an EMBL/GenBank/DDBJ whole genome shotgun (WGS) entry which is preliminary data.</text>
</comment>
<name>A0A9N8Z784_9GLOM</name>
<keyword evidence="2" id="KW-1185">Reference proteome</keyword>
<dbReference type="EMBL" id="CAJVQA010000426">
    <property type="protein sequence ID" value="CAG8473882.1"/>
    <property type="molecule type" value="Genomic_DNA"/>
</dbReference>
<accession>A0A9N8Z784</accession>
<evidence type="ECO:0000313" key="2">
    <source>
        <dbReference type="Proteomes" id="UP000789759"/>
    </source>
</evidence>
<dbReference type="Proteomes" id="UP000789759">
    <property type="component" value="Unassembled WGS sequence"/>
</dbReference>
<protein>
    <submittedName>
        <fullName evidence="1">24760_t:CDS:1</fullName>
    </submittedName>
</protein>
<dbReference type="OrthoDB" id="2446250at2759"/>